<keyword evidence="5 12" id="KW-1003">Cell membrane</keyword>
<feature type="transmembrane region" description="Helical" evidence="11">
    <location>
        <begin position="137"/>
        <end position="159"/>
    </location>
</feature>
<protein>
    <recommendedName>
        <fullName evidence="12">Molybdenum transport system permease</fullName>
    </recommendedName>
</protein>
<dbReference type="FunFam" id="1.10.3720.10:FF:000018">
    <property type="entry name" value="Molybdenum transport system permease"/>
    <property type="match status" value="1"/>
</dbReference>
<comment type="subcellular location">
    <subcellularLocation>
        <location evidence="2">Cell inner membrane</location>
        <topology evidence="2">Multi-pass membrane protein</topology>
    </subcellularLocation>
    <subcellularLocation>
        <location evidence="11">Cell membrane</location>
        <topology evidence="11">Multi-pass membrane protein</topology>
    </subcellularLocation>
</comment>
<dbReference type="InterPro" id="IPR000515">
    <property type="entry name" value="MetI-like"/>
</dbReference>
<proteinExistence type="inferred from homology"/>
<dbReference type="EMBL" id="CP035108">
    <property type="protein sequence ID" value="QAR33980.1"/>
    <property type="molecule type" value="Genomic_DNA"/>
</dbReference>
<dbReference type="PANTHER" id="PTHR30183">
    <property type="entry name" value="MOLYBDENUM TRANSPORT SYSTEM PERMEASE PROTEIN MODB"/>
    <property type="match status" value="1"/>
</dbReference>
<dbReference type="NCBIfam" id="NF006939">
    <property type="entry name" value="PRK09421.1"/>
    <property type="match status" value="1"/>
</dbReference>
<comment type="similarity">
    <text evidence="3 12">Belongs to the binding-protein-dependent transport system permease family. CysTW subfamily.</text>
</comment>
<dbReference type="GO" id="GO:0015098">
    <property type="term" value="F:molybdate ion transmembrane transporter activity"/>
    <property type="evidence" value="ECO:0007669"/>
    <property type="project" value="UniProtKB-UniRule"/>
</dbReference>
<sequence length="234" mass="24875">MFNLSPIEIEAIYLSMKISFWAVLVGLIPGVAAAYLLARKNFPGKLLLDGLIHVPLVIPPVVTGYILLITFNDNAPMGKLLISIFGSGIAFSWKGAVVASVVMSMPLLVRSVRLSIESIDRGLEEAAKTLGAKRWRVFLTVTLPLSVPGIITGTVLAFARSLGEFGATITFVSNIPGETRTLPVALYNLTQTPGTEAAALRLCLISIGLSIAAIAASEYLSRRAALRLRGAVNA</sequence>
<evidence type="ECO:0000256" key="2">
    <source>
        <dbReference type="ARBA" id="ARBA00004429"/>
    </source>
</evidence>
<feature type="transmembrane region" description="Helical" evidence="11">
    <location>
        <begin position="198"/>
        <end position="220"/>
    </location>
</feature>
<gene>
    <name evidence="14" type="ORF">EP073_11360</name>
</gene>
<evidence type="ECO:0000256" key="5">
    <source>
        <dbReference type="ARBA" id="ARBA00022475"/>
    </source>
</evidence>
<comment type="function">
    <text evidence="1 12">Part of the binding-protein-dependent transport system for molybdenum; probably responsible for the translocation of the substrate across the membrane.</text>
</comment>
<accession>A0A3R5UZ31</accession>
<name>A0A3R5UZ31_9BACT</name>
<evidence type="ECO:0000256" key="8">
    <source>
        <dbReference type="ARBA" id="ARBA00022692"/>
    </source>
</evidence>
<dbReference type="RefSeq" id="WP_128467265.1">
    <property type="nucleotide sequence ID" value="NZ_CP035108.1"/>
</dbReference>
<dbReference type="Proteomes" id="UP000287502">
    <property type="component" value="Chromosome"/>
</dbReference>
<feature type="domain" description="ABC transmembrane type-1" evidence="13">
    <location>
        <begin position="12"/>
        <end position="215"/>
    </location>
</feature>
<dbReference type="PROSITE" id="PS50928">
    <property type="entry name" value="ABC_TM1"/>
    <property type="match status" value="1"/>
</dbReference>
<feature type="transmembrane region" description="Helical" evidence="11">
    <location>
        <begin position="50"/>
        <end position="71"/>
    </location>
</feature>
<reference evidence="14 15" key="1">
    <citation type="submission" date="2019-01" db="EMBL/GenBank/DDBJ databases">
        <title>Geovibrio thiophilus DSM 11263, complete genome.</title>
        <authorList>
            <person name="Spring S."/>
            <person name="Bunk B."/>
            <person name="Sproer C."/>
        </authorList>
    </citation>
    <scope>NUCLEOTIDE SEQUENCE [LARGE SCALE GENOMIC DNA]</scope>
    <source>
        <strain evidence="14 15">DSM 11263</strain>
    </source>
</reference>
<dbReference type="PANTHER" id="PTHR30183:SF3">
    <property type="entry name" value="MOLYBDENUM TRANSPORT SYSTEM PERMEASE PROTEIN MODB"/>
    <property type="match status" value="1"/>
</dbReference>
<dbReference type="Pfam" id="PF00528">
    <property type="entry name" value="BPD_transp_1"/>
    <property type="match status" value="1"/>
</dbReference>
<evidence type="ECO:0000313" key="15">
    <source>
        <dbReference type="Proteomes" id="UP000287502"/>
    </source>
</evidence>
<evidence type="ECO:0000256" key="9">
    <source>
        <dbReference type="ARBA" id="ARBA00022989"/>
    </source>
</evidence>
<keyword evidence="6 12" id="KW-0500">Molybdenum</keyword>
<keyword evidence="7" id="KW-0997">Cell inner membrane</keyword>
<feature type="transmembrane region" description="Helical" evidence="11">
    <location>
        <begin position="91"/>
        <end position="109"/>
    </location>
</feature>
<dbReference type="Gene3D" id="1.10.3720.10">
    <property type="entry name" value="MetI-like"/>
    <property type="match status" value="1"/>
</dbReference>
<dbReference type="CDD" id="cd06261">
    <property type="entry name" value="TM_PBP2"/>
    <property type="match status" value="1"/>
</dbReference>
<evidence type="ECO:0000313" key="14">
    <source>
        <dbReference type="EMBL" id="QAR33980.1"/>
    </source>
</evidence>
<keyword evidence="8 11" id="KW-0812">Transmembrane</keyword>
<dbReference type="GO" id="GO:0005886">
    <property type="term" value="C:plasma membrane"/>
    <property type="evidence" value="ECO:0007669"/>
    <property type="project" value="UniProtKB-SubCell"/>
</dbReference>
<dbReference type="KEGG" id="gtl:EP073_11360"/>
<dbReference type="NCBIfam" id="TIGR02141">
    <property type="entry name" value="modB_ABC"/>
    <property type="match status" value="1"/>
</dbReference>
<evidence type="ECO:0000256" key="3">
    <source>
        <dbReference type="ARBA" id="ARBA00007069"/>
    </source>
</evidence>
<evidence type="ECO:0000256" key="10">
    <source>
        <dbReference type="ARBA" id="ARBA00023136"/>
    </source>
</evidence>
<feature type="transmembrane region" description="Helical" evidence="11">
    <location>
        <begin position="20"/>
        <end position="38"/>
    </location>
</feature>
<dbReference type="InterPro" id="IPR035906">
    <property type="entry name" value="MetI-like_sf"/>
</dbReference>
<evidence type="ECO:0000256" key="7">
    <source>
        <dbReference type="ARBA" id="ARBA00022519"/>
    </source>
</evidence>
<evidence type="ECO:0000259" key="13">
    <source>
        <dbReference type="PROSITE" id="PS50928"/>
    </source>
</evidence>
<evidence type="ECO:0000256" key="12">
    <source>
        <dbReference type="RuleBase" id="RU365097"/>
    </source>
</evidence>
<keyword evidence="4 11" id="KW-0813">Transport</keyword>
<evidence type="ECO:0000256" key="1">
    <source>
        <dbReference type="ARBA" id="ARBA00002949"/>
    </source>
</evidence>
<keyword evidence="10 11" id="KW-0472">Membrane</keyword>
<dbReference type="AlphaFoldDB" id="A0A3R5UZ31"/>
<dbReference type="OrthoDB" id="9795403at2"/>
<dbReference type="InterPro" id="IPR011867">
    <property type="entry name" value="ModB_ABC"/>
</dbReference>
<keyword evidence="9 11" id="KW-1133">Transmembrane helix</keyword>
<dbReference type="SUPFAM" id="SSF161098">
    <property type="entry name" value="MetI-like"/>
    <property type="match status" value="1"/>
</dbReference>
<evidence type="ECO:0000256" key="11">
    <source>
        <dbReference type="RuleBase" id="RU363032"/>
    </source>
</evidence>
<keyword evidence="15" id="KW-1185">Reference proteome</keyword>
<evidence type="ECO:0000256" key="4">
    <source>
        <dbReference type="ARBA" id="ARBA00022448"/>
    </source>
</evidence>
<organism evidence="14 15">
    <name type="scientific">Geovibrio thiophilus</name>
    <dbReference type="NCBI Taxonomy" id="139438"/>
    <lineage>
        <taxon>Bacteria</taxon>
        <taxon>Pseudomonadati</taxon>
        <taxon>Deferribacterota</taxon>
        <taxon>Deferribacteres</taxon>
        <taxon>Deferribacterales</taxon>
        <taxon>Geovibrionaceae</taxon>
        <taxon>Geovibrio</taxon>
    </lineage>
</organism>
<evidence type="ECO:0000256" key="6">
    <source>
        <dbReference type="ARBA" id="ARBA00022505"/>
    </source>
</evidence>